<dbReference type="GO" id="GO:0009435">
    <property type="term" value="P:NAD+ biosynthetic process"/>
    <property type="evidence" value="ECO:0007669"/>
    <property type="project" value="UniProtKB-UniRule"/>
</dbReference>
<reference evidence="12" key="2">
    <citation type="journal article" date="2021" name="PeerJ">
        <title>Extensive microbial diversity within the chicken gut microbiome revealed by metagenomics and culture.</title>
        <authorList>
            <person name="Gilroy R."/>
            <person name="Ravi A."/>
            <person name="Getino M."/>
            <person name="Pursley I."/>
            <person name="Horton D.L."/>
            <person name="Alikhan N.F."/>
            <person name="Baker D."/>
            <person name="Gharbi K."/>
            <person name="Hall N."/>
            <person name="Watson M."/>
            <person name="Adriaenssens E.M."/>
            <person name="Foster-Nyarko E."/>
            <person name="Jarju S."/>
            <person name="Secka A."/>
            <person name="Antonio M."/>
            <person name="Oren A."/>
            <person name="Chaudhuri R.R."/>
            <person name="La Ragione R."/>
            <person name="Hildebrand F."/>
            <person name="Pallen M.J."/>
        </authorList>
    </citation>
    <scope>NUCLEOTIDE SEQUENCE</scope>
    <source>
        <strain evidence="12">CHK199-13235</strain>
    </source>
</reference>
<comment type="caution">
    <text evidence="12">The sequence shown here is derived from an EMBL/GenBank/DDBJ whole genome shotgun (WGS) entry which is preliminary data.</text>
</comment>
<evidence type="ECO:0000256" key="7">
    <source>
        <dbReference type="ARBA" id="ARBA00022840"/>
    </source>
</evidence>
<comment type="pathway">
    <text evidence="2 10">Cofactor biosynthesis; NAD(+) biosynthesis; deamido-NAD(+) from nicotinate D-ribonucleotide: step 1/1.</text>
</comment>
<proteinExistence type="inferred from homology"/>
<keyword evidence="6 10" id="KW-0547">Nucleotide-binding</keyword>
<dbReference type="Proteomes" id="UP000824002">
    <property type="component" value="Unassembled WGS sequence"/>
</dbReference>
<protein>
    <recommendedName>
        <fullName evidence="10">Probable nicotinate-nucleotide adenylyltransferase</fullName>
        <ecNumber evidence="10">2.7.7.18</ecNumber>
    </recommendedName>
    <alternativeName>
        <fullName evidence="10">Deamido-NAD(+) diphosphorylase</fullName>
    </alternativeName>
    <alternativeName>
        <fullName evidence="10">Deamido-NAD(+) pyrophosphorylase</fullName>
    </alternativeName>
    <alternativeName>
        <fullName evidence="10">Nicotinate mononucleotide adenylyltransferase</fullName>
        <shortName evidence="10">NaMN adenylyltransferase</shortName>
    </alternativeName>
</protein>
<evidence type="ECO:0000256" key="5">
    <source>
        <dbReference type="ARBA" id="ARBA00022695"/>
    </source>
</evidence>
<dbReference type="PANTHER" id="PTHR39321">
    <property type="entry name" value="NICOTINATE-NUCLEOTIDE ADENYLYLTRANSFERASE-RELATED"/>
    <property type="match status" value="1"/>
</dbReference>
<dbReference type="InterPro" id="IPR004821">
    <property type="entry name" value="Cyt_trans-like"/>
</dbReference>
<comment type="catalytic activity">
    <reaction evidence="9 10">
        <text>nicotinate beta-D-ribonucleotide + ATP + H(+) = deamido-NAD(+) + diphosphate</text>
        <dbReference type="Rhea" id="RHEA:22860"/>
        <dbReference type="ChEBI" id="CHEBI:15378"/>
        <dbReference type="ChEBI" id="CHEBI:30616"/>
        <dbReference type="ChEBI" id="CHEBI:33019"/>
        <dbReference type="ChEBI" id="CHEBI:57502"/>
        <dbReference type="ChEBI" id="CHEBI:58437"/>
        <dbReference type="EC" id="2.7.7.18"/>
    </reaction>
</comment>
<dbReference type="SUPFAM" id="SSF52374">
    <property type="entry name" value="Nucleotidylyl transferase"/>
    <property type="match status" value="1"/>
</dbReference>
<dbReference type="InterPro" id="IPR014729">
    <property type="entry name" value="Rossmann-like_a/b/a_fold"/>
</dbReference>
<evidence type="ECO:0000256" key="6">
    <source>
        <dbReference type="ARBA" id="ARBA00022741"/>
    </source>
</evidence>
<accession>A0A9D1FKS4</accession>
<evidence type="ECO:0000259" key="11">
    <source>
        <dbReference type="Pfam" id="PF01467"/>
    </source>
</evidence>
<evidence type="ECO:0000313" key="13">
    <source>
        <dbReference type="Proteomes" id="UP000824002"/>
    </source>
</evidence>
<gene>
    <name evidence="10 12" type="primary">nadD</name>
    <name evidence="12" type="ORF">IAB51_02345</name>
</gene>
<keyword evidence="8 10" id="KW-0520">NAD</keyword>
<evidence type="ECO:0000313" key="12">
    <source>
        <dbReference type="EMBL" id="HIS75626.1"/>
    </source>
</evidence>
<feature type="domain" description="Cytidyltransferase-like" evidence="11">
    <location>
        <begin position="6"/>
        <end position="169"/>
    </location>
</feature>
<evidence type="ECO:0000256" key="1">
    <source>
        <dbReference type="ARBA" id="ARBA00002324"/>
    </source>
</evidence>
<comment type="function">
    <text evidence="1 10">Catalyzes the reversible adenylation of nicotinate mononucleotide (NaMN) to nicotinic acid adenine dinucleotide (NaAD).</text>
</comment>
<dbReference type="GO" id="GO:0005524">
    <property type="term" value="F:ATP binding"/>
    <property type="evidence" value="ECO:0007669"/>
    <property type="project" value="UniProtKB-KW"/>
</dbReference>
<dbReference type="EMBL" id="DVJP01000019">
    <property type="protein sequence ID" value="HIS75626.1"/>
    <property type="molecule type" value="Genomic_DNA"/>
</dbReference>
<sequence>MEHFGIYGGTFNPIHNGHLHLIREASKLLSFDRMLIIPTNIPPHKAPVDLASNKDRLEMVRLAVEGMEKVWVSDLEQRSKGRSFTILTMEKLRFLFPESRFTLLMGADMLCSFDHWHRWKDILRLADIAAFARDEGEEAMLEKKAAALGKAKVIRVEPLPLSSTMVREKLRRGEDVSGLLPPAVLDYINRKGLYKA</sequence>
<dbReference type="Pfam" id="PF01467">
    <property type="entry name" value="CTP_transf_like"/>
    <property type="match status" value="1"/>
</dbReference>
<keyword evidence="4 10" id="KW-0808">Transferase</keyword>
<dbReference type="AlphaFoldDB" id="A0A9D1FKS4"/>
<comment type="similarity">
    <text evidence="10">Belongs to the NadD family.</text>
</comment>
<dbReference type="CDD" id="cd02165">
    <property type="entry name" value="NMNAT"/>
    <property type="match status" value="1"/>
</dbReference>
<keyword evidence="5 10" id="KW-0548">Nucleotidyltransferase</keyword>
<evidence type="ECO:0000256" key="9">
    <source>
        <dbReference type="ARBA" id="ARBA00048721"/>
    </source>
</evidence>
<evidence type="ECO:0000256" key="8">
    <source>
        <dbReference type="ARBA" id="ARBA00023027"/>
    </source>
</evidence>
<name>A0A9D1FKS4_9FIRM</name>
<dbReference type="EC" id="2.7.7.18" evidence="10"/>
<evidence type="ECO:0000256" key="2">
    <source>
        <dbReference type="ARBA" id="ARBA00005019"/>
    </source>
</evidence>
<dbReference type="PANTHER" id="PTHR39321:SF3">
    <property type="entry name" value="PHOSPHOPANTETHEINE ADENYLYLTRANSFERASE"/>
    <property type="match status" value="1"/>
</dbReference>
<organism evidence="12 13">
    <name type="scientific">Candidatus Merdivicinus excrementipullorum</name>
    <dbReference type="NCBI Taxonomy" id="2840867"/>
    <lineage>
        <taxon>Bacteria</taxon>
        <taxon>Bacillati</taxon>
        <taxon>Bacillota</taxon>
        <taxon>Clostridia</taxon>
        <taxon>Eubacteriales</taxon>
        <taxon>Oscillospiraceae</taxon>
        <taxon>Oscillospiraceae incertae sedis</taxon>
        <taxon>Candidatus Merdivicinus</taxon>
    </lineage>
</organism>
<evidence type="ECO:0000256" key="10">
    <source>
        <dbReference type="HAMAP-Rule" id="MF_00244"/>
    </source>
</evidence>
<dbReference type="NCBIfam" id="TIGR00125">
    <property type="entry name" value="cyt_tran_rel"/>
    <property type="match status" value="1"/>
</dbReference>
<dbReference type="GO" id="GO:0004515">
    <property type="term" value="F:nicotinate-nucleotide adenylyltransferase activity"/>
    <property type="evidence" value="ECO:0007669"/>
    <property type="project" value="UniProtKB-UniRule"/>
</dbReference>
<dbReference type="NCBIfam" id="TIGR00482">
    <property type="entry name" value="nicotinate (nicotinamide) nucleotide adenylyltransferase"/>
    <property type="match status" value="1"/>
</dbReference>
<evidence type="ECO:0000256" key="4">
    <source>
        <dbReference type="ARBA" id="ARBA00022679"/>
    </source>
</evidence>
<dbReference type="InterPro" id="IPR005248">
    <property type="entry name" value="NadD/NMNAT"/>
</dbReference>
<keyword evidence="7 10" id="KW-0067">ATP-binding</keyword>
<dbReference type="Gene3D" id="3.40.50.620">
    <property type="entry name" value="HUPs"/>
    <property type="match status" value="1"/>
</dbReference>
<keyword evidence="3 10" id="KW-0662">Pyridine nucleotide biosynthesis</keyword>
<evidence type="ECO:0000256" key="3">
    <source>
        <dbReference type="ARBA" id="ARBA00022642"/>
    </source>
</evidence>
<reference evidence="12" key="1">
    <citation type="submission" date="2020-10" db="EMBL/GenBank/DDBJ databases">
        <authorList>
            <person name="Gilroy R."/>
        </authorList>
    </citation>
    <scope>NUCLEOTIDE SEQUENCE</scope>
    <source>
        <strain evidence="12">CHK199-13235</strain>
    </source>
</reference>
<dbReference type="HAMAP" id="MF_00244">
    <property type="entry name" value="NaMN_adenylyltr"/>
    <property type="match status" value="1"/>
</dbReference>